<comment type="similarity">
    <text evidence="7">Belongs to the class-I aminoacyl-tRNA synthetase family.</text>
</comment>
<organism evidence="9 10">
    <name type="scientific">Cesiribacter andamanensis AMV16</name>
    <dbReference type="NCBI Taxonomy" id="1279009"/>
    <lineage>
        <taxon>Bacteria</taxon>
        <taxon>Pseudomonadati</taxon>
        <taxon>Bacteroidota</taxon>
        <taxon>Cytophagia</taxon>
        <taxon>Cytophagales</taxon>
        <taxon>Cesiribacteraceae</taxon>
        <taxon>Cesiribacter</taxon>
    </lineage>
</organism>
<dbReference type="Gene3D" id="3.40.50.620">
    <property type="entry name" value="HUPs"/>
    <property type="match status" value="1"/>
</dbReference>
<evidence type="ECO:0000259" key="8">
    <source>
        <dbReference type="Pfam" id="PF00749"/>
    </source>
</evidence>
<keyword evidence="6 7" id="KW-0030">Aminoacyl-tRNA synthetase</keyword>
<name>M7NBI3_9BACT</name>
<dbReference type="InterPro" id="IPR049940">
    <property type="entry name" value="GluQ/Sye"/>
</dbReference>
<accession>M7NBI3</accession>
<dbReference type="PATRIC" id="fig|1279009.4.peg.228"/>
<dbReference type="InterPro" id="IPR020058">
    <property type="entry name" value="Glu/Gln-tRNA-synth_Ib_cat-dom"/>
</dbReference>
<evidence type="ECO:0000256" key="6">
    <source>
        <dbReference type="ARBA" id="ARBA00023146"/>
    </source>
</evidence>
<dbReference type="AlphaFoldDB" id="M7NBI3"/>
<dbReference type="PRINTS" id="PR00987">
    <property type="entry name" value="TRNASYNTHGLU"/>
</dbReference>
<evidence type="ECO:0000256" key="7">
    <source>
        <dbReference type="RuleBase" id="RU363037"/>
    </source>
</evidence>
<dbReference type="eggNOG" id="COG0008">
    <property type="taxonomic scope" value="Bacteria"/>
</dbReference>
<keyword evidence="1 7" id="KW-0436">Ligase</keyword>
<dbReference type="SUPFAM" id="SSF52374">
    <property type="entry name" value="Nucleotidylyl transferase"/>
    <property type="match status" value="1"/>
</dbReference>
<dbReference type="Proteomes" id="UP000011910">
    <property type="component" value="Unassembled WGS sequence"/>
</dbReference>
<keyword evidence="10" id="KW-1185">Reference proteome</keyword>
<dbReference type="GO" id="GO:0004818">
    <property type="term" value="F:glutamate-tRNA ligase activity"/>
    <property type="evidence" value="ECO:0007669"/>
    <property type="project" value="UniProtKB-EC"/>
</dbReference>
<evidence type="ECO:0000256" key="1">
    <source>
        <dbReference type="ARBA" id="ARBA00022598"/>
    </source>
</evidence>
<comment type="caution">
    <text evidence="9">The sequence shown here is derived from an EMBL/GenBank/DDBJ whole genome shotgun (WGS) entry which is preliminary data.</text>
</comment>
<reference evidence="9 10" key="1">
    <citation type="journal article" date="2013" name="Genome Announc.">
        <title>Draft Genome Sequence of Cesiribacter andamanensis Strain AMV16T, Isolated from a Soil Sample from a Mud Volcano in the Andaman Islands, India.</title>
        <authorList>
            <person name="Shivaji S."/>
            <person name="Ara S."/>
            <person name="Begum Z."/>
            <person name="Srinivas T.N."/>
            <person name="Singh A."/>
            <person name="Kumar Pinnaka A."/>
        </authorList>
    </citation>
    <scope>NUCLEOTIDE SEQUENCE [LARGE SCALE GENOMIC DNA]</scope>
    <source>
        <strain evidence="9 10">AMV16</strain>
    </source>
</reference>
<keyword evidence="2" id="KW-0479">Metal-binding</keyword>
<keyword evidence="7" id="KW-0648">Protein biosynthesis</keyword>
<evidence type="ECO:0000313" key="10">
    <source>
        <dbReference type="Proteomes" id="UP000011910"/>
    </source>
</evidence>
<dbReference type="STRING" id="1279009.ADICEAN_00224"/>
<proteinExistence type="inferred from homology"/>
<feature type="domain" description="Glutamyl/glutaminyl-tRNA synthetase class Ib catalytic" evidence="8">
    <location>
        <begin position="14"/>
        <end position="228"/>
    </location>
</feature>
<dbReference type="RefSeq" id="WP_009193637.1">
    <property type="nucleotide sequence ID" value="NZ_AODQ01000003.1"/>
</dbReference>
<dbReference type="Pfam" id="PF00749">
    <property type="entry name" value="tRNA-synt_1c"/>
    <property type="match status" value="1"/>
</dbReference>
<dbReference type="PANTHER" id="PTHR43311:SF1">
    <property type="entry name" value="GLUTAMYL-Q TRNA(ASP) SYNTHETASE"/>
    <property type="match status" value="1"/>
</dbReference>
<dbReference type="GO" id="GO:0005524">
    <property type="term" value="F:ATP binding"/>
    <property type="evidence" value="ECO:0007669"/>
    <property type="project" value="UniProtKB-KW"/>
</dbReference>
<evidence type="ECO:0000256" key="2">
    <source>
        <dbReference type="ARBA" id="ARBA00022723"/>
    </source>
</evidence>
<dbReference type="EMBL" id="AODQ01000003">
    <property type="protein sequence ID" value="EMR04622.1"/>
    <property type="molecule type" value="Genomic_DNA"/>
</dbReference>
<dbReference type="GO" id="GO:0006424">
    <property type="term" value="P:glutamyl-tRNA aminoacylation"/>
    <property type="evidence" value="ECO:0007669"/>
    <property type="project" value="TreeGrafter"/>
</dbReference>
<keyword evidence="4" id="KW-0862">Zinc</keyword>
<dbReference type="InterPro" id="IPR000924">
    <property type="entry name" value="Glu/Gln-tRNA-synth"/>
</dbReference>
<sequence length="304" mass="33351">MEHVPALAASGQLLSRLAPTPSGFLHKGNGFSFVLTWLLMRAGGGKLLLRIDDADAGRTRPEFLDDIFRSLDWLGLDWDLGPQSPDDFLARYSQGLRYSLYHQLLEGLQQQGVLYACRCSRKQIAEQYTDGIYRGSCRQKSISLKAVGVSWRIRVAEKEVCFQEAAMGRRCLDLARQMGDFAVGRKDGLPAYQVASLADDLHWGVNYIVRGEDLLYSTAAQQYLARLLANGAGLSPLGQQAAAFLNIPFLHHPLQLDEQGQKLSKSAGSTALKSLTRSRRVAAARLRPCSRLPAATTGCGCLPA</sequence>
<dbReference type="EC" id="6.1.1.17" evidence="9"/>
<evidence type="ECO:0000256" key="4">
    <source>
        <dbReference type="ARBA" id="ARBA00022833"/>
    </source>
</evidence>
<evidence type="ECO:0000256" key="5">
    <source>
        <dbReference type="ARBA" id="ARBA00022840"/>
    </source>
</evidence>
<gene>
    <name evidence="9" type="primary">gltX_1</name>
    <name evidence="9" type="ORF">ADICEAN_00224</name>
</gene>
<keyword evidence="3 7" id="KW-0547">Nucleotide-binding</keyword>
<evidence type="ECO:0000313" key="9">
    <source>
        <dbReference type="EMBL" id="EMR04622.1"/>
    </source>
</evidence>
<protein>
    <submittedName>
        <fullName evidence="9">Glutamate--tRNA ligase</fullName>
        <ecNumber evidence="9">6.1.1.17</ecNumber>
    </submittedName>
</protein>
<dbReference type="InterPro" id="IPR014729">
    <property type="entry name" value="Rossmann-like_a/b/a_fold"/>
</dbReference>
<evidence type="ECO:0000256" key="3">
    <source>
        <dbReference type="ARBA" id="ARBA00022741"/>
    </source>
</evidence>
<dbReference type="PANTHER" id="PTHR43311">
    <property type="entry name" value="GLUTAMATE--TRNA LIGASE"/>
    <property type="match status" value="1"/>
</dbReference>
<keyword evidence="5 7" id="KW-0067">ATP-binding</keyword>
<dbReference type="GO" id="GO:0005829">
    <property type="term" value="C:cytosol"/>
    <property type="evidence" value="ECO:0007669"/>
    <property type="project" value="TreeGrafter"/>
</dbReference>